<evidence type="ECO:0000256" key="1">
    <source>
        <dbReference type="SAM" id="Phobius"/>
    </source>
</evidence>
<gene>
    <name evidence="2" type="ORF">IGS67_12910</name>
</gene>
<dbReference type="InterPro" id="IPR012902">
    <property type="entry name" value="N_methyl_site"/>
</dbReference>
<keyword evidence="1" id="KW-1133">Transmembrane helix</keyword>
<name>A0ABR9DTH2_9MICO</name>
<dbReference type="Proteomes" id="UP000642107">
    <property type="component" value="Unassembled WGS sequence"/>
</dbReference>
<keyword evidence="1" id="KW-0812">Transmembrane</keyword>
<protein>
    <submittedName>
        <fullName evidence="2">Type II secretion system protein</fullName>
    </submittedName>
</protein>
<comment type="caution">
    <text evidence="2">The sequence shown here is derived from an EMBL/GenBank/DDBJ whole genome shotgun (WGS) entry which is preliminary data.</text>
</comment>
<feature type="transmembrane region" description="Helical" evidence="1">
    <location>
        <begin position="21"/>
        <end position="43"/>
    </location>
</feature>
<evidence type="ECO:0000313" key="2">
    <source>
        <dbReference type="EMBL" id="MBD9700373.1"/>
    </source>
</evidence>
<dbReference type="Pfam" id="PF07963">
    <property type="entry name" value="N_methyl"/>
    <property type="match status" value="1"/>
</dbReference>
<keyword evidence="3" id="KW-1185">Reference proteome</keyword>
<evidence type="ECO:0000313" key="3">
    <source>
        <dbReference type="Proteomes" id="UP000642107"/>
    </source>
</evidence>
<sequence length="169" mass="17559">MPPGEKMRTNRSLSSDRGMSLAELLVAMTIAMIVLASLVPFLVSAFRSSASSVRTAGATELVNTRIDLAQSRASSGTCVAFGKFVGTYAAAQTVTDSRRKITYEVTQAVGAADGTTLTTEAAATAHCRDVETSAASGTTYYLAVKVVDKGLNKELARAATWVAVPGFGA</sequence>
<keyword evidence="1" id="KW-0472">Membrane</keyword>
<accession>A0ABR9DTH2</accession>
<organism evidence="2 3">
    <name type="scientific">Flavimobilis rhizosphaerae</name>
    <dbReference type="NCBI Taxonomy" id="2775421"/>
    <lineage>
        <taxon>Bacteria</taxon>
        <taxon>Bacillati</taxon>
        <taxon>Actinomycetota</taxon>
        <taxon>Actinomycetes</taxon>
        <taxon>Micrococcales</taxon>
        <taxon>Jonesiaceae</taxon>
        <taxon>Flavimobilis</taxon>
    </lineage>
</organism>
<reference evidence="2 3" key="1">
    <citation type="submission" date="2020-09" db="EMBL/GenBank/DDBJ databases">
        <title>Flavimobilis rhizosphaerae sp. nov., isolated from rhizosphere soil of Spartina alterniflora.</title>
        <authorList>
            <person name="Hanqin C."/>
        </authorList>
    </citation>
    <scope>NUCLEOTIDE SEQUENCE [LARGE SCALE GENOMIC DNA]</scope>
    <source>
        <strain evidence="2 3">GY 10621</strain>
    </source>
</reference>
<dbReference type="EMBL" id="JACZDF010000008">
    <property type="protein sequence ID" value="MBD9700373.1"/>
    <property type="molecule type" value="Genomic_DNA"/>
</dbReference>
<proteinExistence type="predicted"/>